<dbReference type="InterPro" id="IPR003835">
    <property type="entry name" value="Glyco_trans_19"/>
</dbReference>
<dbReference type="Proteomes" id="UP000236728">
    <property type="component" value="Unassembled WGS sequence"/>
</dbReference>
<dbReference type="EC" id="2.4.1.182" evidence="2"/>
<dbReference type="Pfam" id="PF02684">
    <property type="entry name" value="LpxB"/>
    <property type="match status" value="2"/>
</dbReference>
<gene>
    <name evidence="10" type="ORF">SAMN05421819_1775</name>
</gene>
<dbReference type="PANTHER" id="PTHR30372">
    <property type="entry name" value="LIPID-A-DISACCHARIDE SYNTHASE"/>
    <property type="match status" value="1"/>
</dbReference>
<dbReference type="RefSeq" id="WP_103932662.1">
    <property type="nucleotide sequence ID" value="NZ_FNVA01000002.1"/>
</dbReference>
<sequence length="441" mass="48373">MSTPTNPRIFLSAGEASGDAYGATLIAELKRRIPAATYTGLGGSAMAREGQQQTVRAEDVAVMGISEIVRHIPKIYASYRRLVRSIKRDRPGVAVLIDFPDVNFRLAKHLNRAGVPVIWFVSPQLWAWKRGRLRWVQERVSKMLVIFPFEEQFYRERGVDAEFVGHPLLEAVEQARHFANPVLETREGFADAHNLDPNKTWIALLPGSRWKEIRANLPAMHELAMSDLIHAAADNTFANGTHLELPVNPAAHTRFEFLLPVASTIDPRKLADFLAELNRGHLKYFGPEAAGIRLTLLTGPDAARQALEHARASVVASGTATVLAAIVGNPFVVVYRVSPLTFALAKKLVEYPEEMKLRRDRDGLLPVSMVNLIAGRRIVPELLQDNFSAANVASALSPLLVDSPEREAQIAALAAVRAQLAAPTPADAISRLADAVVTALN</sequence>
<evidence type="ECO:0000256" key="6">
    <source>
        <dbReference type="ARBA" id="ARBA00022676"/>
    </source>
</evidence>
<keyword evidence="5" id="KW-0441">Lipid A biosynthesis</keyword>
<keyword evidence="7" id="KW-0808">Transferase</keyword>
<name>A0A1H5WWC5_9BACT</name>
<evidence type="ECO:0000256" key="5">
    <source>
        <dbReference type="ARBA" id="ARBA00022556"/>
    </source>
</evidence>
<dbReference type="OrthoDB" id="9801642at2"/>
<keyword evidence="11" id="KW-1185">Reference proteome</keyword>
<evidence type="ECO:0000256" key="4">
    <source>
        <dbReference type="ARBA" id="ARBA00022516"/>
    </source>
</evidence>
<dbReference type="GO" id="GO:0016020">
    <property type="term" value="C:membrane"/>
    <property type="evidence" value="ECO:0007669"/>
    <property type="project" value="GOC"/>
</dbReference>
<dbReference type="GO" id="GO:0008915">
    <property type="term" value="F:lipid-A-disaccharide synthase activity"/>
    <property type="evidence" value="ECO:0007669"/>
    <property type="project" value="UniProtKB-EC"/>
</dbReference>
<dbReference type="GO" id="GO:0009245">
    <property type="term" value="P:lipid A biosynthetic process"/>
    <property type="evidence" value="ECO:0007669"/>
    <property type="project" value="UniProtKB-KW"/>
</dbReference>
<keyword evidence="8" id="KW-0443">Lipid metabolism</keyword>
<evidence type="ECO:0000313" key="11">
    <source>
        <dbReference type="Proteomes" id="UP000236728"/>
    </source>
</evidence>
<protein>
    <recommendedName>
        <fullName evidence="3">Lipid-A-disaccharide synthase</fullName>
        <ecNumber evidence="2">2.4.1.182</ecNumber>
    </recommendedName>
</protein>
<dbReference type="AlphaFoldDB" id="A0A1H5WWC5"/>
<dbReference type="GO" id="GO:0005543">
    <property type="term" value="F:phospholipid binding"/>
    <property type="evidence" value="ECO:0007669"/>
    <property type="project" value="TreeGrafter"/>
</dbReference>
<comment type="catalytic activity">
    <reaction evidence="9">
        <text>a lipid X + a UDP-2-N,3-O-bis[(3R)-3-hydroxyacyl]-alpha-D-glucosamine = a lipid A disaccharide + UDP + H(+)</text>
        <dbReference type="Rhea" id="RHEA:67828"/>
        <dbReference type="ChEBI" id="CHEBI:15378"/>
        <dbReference type="ChEBI" id="CHEBI:58223"/>
        <dbReference type="ChEBI" id="CHEBI:137748"/>
        <dbReference type="ChEBI" id="CHEBI:176338"/>
        <dbReference type="ChEBI" id="CHEBI:176343"/>
        <dbReference type="EC" id="2.4.1.182"/>
    </reaction>
</comment>
<evidence type="ECO:0000256" key="3">
    <source>
        <dbReference type="ARBA" id="ARBA00020902"/>
    </source>
</evidence>
<comment type="function">
    <text evidence="1">Condensation of UDP-2,3-diacylglucosamine and 2,3-diacylglucosamine-1-phosphate to form lipid A disaccharide, a precursor of lipid A, a phosphorylated glycolipid that anchors the lipopolysaccharide to the outer membrane of the cell.</text>
</comment>
<evidence type="ECO:0000256" key="9">
    <source>
        <dbReference type="ARBA" id="ARBA00048975"/>
    </source>
</evidence>
<evidence type="ECO:0000256" key="2">
    <source>
        <dbReference type="ARBA" id="ARBA00012687"/>
    </source>
</evidence>
<accession>A0A1H5WWC5</accession>
<evidence type="ECO:0000313" key="10">
    <source>
        <dbReference type="EMBL" id="SEG03812.1"/>
    </source>
</evidence>
<dbReference type="PANTHER" id="PTHR30372:SF4">
    <property type="entry name" value="LIPID-A-DISACCHARIDE SYNTHASE, MITOCHONDRIAL-RELATED"/>
    <property type="match status" value="1"/>
</dbReference>
<evidence type="ECO:0000256" key="8">
    <source>
        <dbReference type="ARBA" id="ARBA00023098"/>
    </source>
</evidence>
<organism evidence="10 11">
    <name type="scientific">Bryocella elongata</name>
    <dbReference type="NCBI Taxonomy" id="863522"/>
    <lineage>
        <taxon>Bacteria</taxon>
        <taxon>Pseudomonadati</taxon>
        <taxon>Acidobacteriota</taxon>
        <taxon>Terriglobia</taxon>
        <taxon>Terriglobales</taxon>
        <taxon>Acidobacteriaceae</taxon>
        <taxon>Bryocella</taxon>
    </lineage>
</organism>
<keyword evidence="4" id="KW-0444">Lipid biosynthesis</keyword>
<evidence type="ECO:0000256" key="7">
    <source>
        <dbReference type="ARBA" id="ARBA00022679"/>
    </source>
</evidence>
<dbReference type="SUPFAM" id="SSF53756">
    <property type="entry name" value="UDP-Glycosyltransferase/glycogen phosphorylase"/>
    <property type="match status" value="1"/>
</dbReference>
<reference evidence="10 11" key="1">
    <citation type="submission" date="2016-10" db="EMBL/GenBank/DDBJ databases">
        <authorList>
            <person name="de Groot N.N."/>
        </authorList>
    </citation>
    <scope>NUCLEOTIDE SEQUENCE [LARGE SCALE GENOMIC DNA]</scope>
    <source>
        <strain evidence="10 11">DSM 22489</strain>
    </source>
</reference>
<keyword evidence="6" id="KW-0328">Glycosyltransferase</keyword>
<dbReference type="EMBL" id="FNVA01000002">
    <property type="protein sequence ID" value="SEG03812.1"/>
    <property type="molecule type" value="Genomic_DNA"/>
</dbReference>
<proteinExistence type="predicted"/>
<evidence type="ECO:0000256" key="1">
    <source>
        <dbReference type="ARBA" id="ARBA00002056"/>
    </source>
</evidence>